<comment type="caution">
    <text evidence="1">The sequence shown here is derived from an EMBL/GenBank/DDBJ whole genome shotgun (WGS) entry which is preliminary data.</text>
</comment>
<protein>
    <submittedName>
        <fullName evidence="1">Uncharacterized protein</fullName>
    </submittedName>
</protein>
<evidence type="ECO:0000313" key="1">
    <source>
        <dbReference type="EMBL" id="KAI4337692.1"/>
    </source>
</evidence>
<keyword evidence="2" id="KW-1185">Reference proteome</keyword>
<accession>A0ACB9NMI4</accession>
<name>A0ACB9NMI4_BAUVA</name>
<sequence length="99" mass="10838">MAPRIGAMIKIQMSLYTPETIAGPKLLAGFMDAPVIGLRSSVMGYVHFKRIIVHLKKVFIFLIHGGKCDLVIVEAEAEAVYLPSNDDVKQNCNAYSNAS</sequence>
<reference evidence="1 2" key="1">
    <citation type="journal article" date="2022" name="DNA Res.">
        <title>Chromosomal-level genome assembly of the orchid tree Bauhinia variegata (Leguminosae; Cercidoideae) supports the allotetraploid origin hypothesis of Bauhinia.</title>
        <authorList>
            <person name="Zhong Y."/>
            <person name="Chen Y."/>
            <person name="Zheng D."/>
            <person name="Pang J."/>
            <person name="Liu Y."/>
            <person name="Luo S."/>
            <person name="Meng S."/>
            <person name="Qian L."/>
            <person name="Wei D."/>
            <person name="Dai S."/>
            <person name="Zhou R."/>
        </authorList>
    </citation>
    <scope>NUCLEOTIDE SEQUENCE [LARGE SCALE GENOMIC DNA]</scope>
    <source>
        <strain evidence="1">BV-YZ2020</strain>
    </source>
</reference>
<dbReference type="EMBL" id="CM039431">
    <property type="protein sequence ID" value="KAI4337692.1"/>
    <property type="molecule type" value="Genomic_DNA"/>
</dbReference>
<evidence type="ECO:0000313" key="2">
    <source>
        <dbReference type="Proteomes" id="UP000828941"/>
    </source>
</evidence>
<dbReference type="Proteomes" id="UP000828941">
    <property type="component" value="Chromosome 6"/>
</dbReference>
<proteinExistence type="predicted"/>
<gene>
    <name evidence="1" type="ORF">L6164_016076</name>
</gene>
<organism evidence="1 2">
    <name type="scientific">Bauhinia variegata</name>
    <name type="common">Purple orchid tree</name>
    <name type="synonym">Phanera variegata</name>
    <dbReference type="NCBI Taxonomy" id="167791"/>
    <lineage>
        <taxon>Eukaryota</taxon>
        <taxon>Viridiplantae</taxon>
        <taxon>Streptophyta</taxon>
        <taxon>Embryophyta</taxon>
        <taxon>Tracheophyta</taxon>
        <taxon>Spermatophyta</taxon>
        <taxon>Magnoliopsida</taxon>
        <taxon>eudicotyledons</taxon>
        <taxon>Gunneridae</taxon>
        <taxon>Pentapetalae</taxon>
        <taxon>rosids</taxon>
        <taxon>fabids</taxon>
        <taxon>Fabales</taxon>
        <taxon>Fabaceae</taxon>
        <taxon>Cercidoideae</taxon>
        <taxon>Cercideae</taxon>
        <taxon>Bauhiniinae</taxon>
        <taxon>Bauhinia</taxon>
    </lineage>
</organism>